<feature type="signal peptide" evidence="1">
    <location>
        <begin position="1"/>
        <end position="25"/>
    </location>
</feature>
<reference evidence="3" key="1">
    <citation type="journal article" date="2012" name="MBio">
        <title>Comparative genome analysis of Trichophyton rubrum and related dermatophytes reveals candidate genes involved in infection.</title>
        <authorList>
            <person name="Martinez D.A."/>
            <person name="Oliver B.G."/>
            <person name="Graeser Y."/>
            <person name="Goldberg J.M."/>
            <person name="Li W."/>
            <person name="Martinez-Rossi N.M."/>
            <person name="Monod M."/>
            <person name="Shelest E."/>
            <person name="Barton R.C."/>
            <person name="Birch E."/>
            <person name="Brakhage A.A."/>
            <person name="Chen Z."/>
            <person name="Gurr S.J."/>
            <person name="Heiman D."/>
            <person name="Heitman J."/>
            <person name="Kosti I."/>
            <person name="Rossi A."/>
            <person name="Saif S."/>
            <person name="Samalova M."/>
            <person name="Saunders C.W."/>
            <person name="Shea T."/>
            <person name="Summerbell R.C."/>
            <person name="Xu J."/>
            <person name="Young S."/>
            <person name="Zeng Q."/>
            <person name="Birren B.W."/>
            <person name="Cuomo C.A."/>
            <person name="White T.C."/>
        </authorList>
    </citation>
    <scope>NUCLEOTIDE SEQUENCE [LARGE SCALE GENOMIC DNA]</scope>
    <source>
        <strain evidence="3">ATCC MYA-4604 / CBS 118893</strain>
    </source>
</reference>
<dbReference type="RefSeq" id="XP_003175451.1">
    <property type="nucleotide sequence ID" value="XM_003175403.1"/>
</dbReference>
<dbReference type="EMBL" id="DS989823">
    <property type="protein sequence ID" value="EFQ99968.1"/>
    <property type="molecule type" value="Genomic_DNA"/>
</dbReference>
<dbReference type="VEuPathDB" id="FungiDB:MGYG_02976"/>
<dbReference type="AlphaFoldDB" id="E4UQ49"/>
<sequence length="129" mass="13713">MKFQAVLVFFAGALLSPLLLKRSEASPLLELLVSAHCLQTIITDKVAPSTGLQNLPAAGLVQGLPIAGGLLGGGVNRIVSGFAGEAMDPEAPLLVIPFLVSMVNCLNVVQYGNHQFEVQALGFREWLFR</sequence>
<accession>E4UQ49</accession>
<protein>
    <submittedName>
        <fullName evidence="2">Uncharacterized protein</fullName>
    </submittedName>
</protein>
<evidence type="ECO:0000256" key="1">
    <source>
        <dbReference type="SAM" id="SignalP"/>
    </source>
</evidence>
<dbReference type="GeneID" id="10030759"/>
<dbReference type="HOGENOM" id="CLU_1948332_0_0_1"/>
<dbReference type="Proteomes" id="UP000002669">
    <property type="component" value="Unassembled WGS sequence"/>
</dbReference>
<evidence type="ECO:0000313" key="2">
    <source>
        <dbReference type="EMBL" id="EFQ99968.1"/>
    </source>
</evidence>
<evidence type="ECO:0000313" key="3">
    <source>
        <dbReference type="Proteomes" id="UP000002669"/>
    </source>
</evidence>
<name>E4UQ49_ARTGP</name>
<keyword evidence="1" id="KW-0732">Signal</keyword>
<gene>
    <name evidence="2" type="ORF">MGYG_02976</name>
</gene>
<feature type="chain" id="PRO_5003189016" evidence="1">
    <location>
        <begin position="26"/>
        <end position="129"/>
    </location>
</feature>
<proteinExistence type="predicted"/>
<dbReference type="InParanoid" id="E4UQ49"/>
<dbReference type="OMA" id="AMWKLAK"/>
<organism evidence="3">
    <name type="scientific">Arthroderma gypseum (strain ATCC MYA-4604 / CBS 118893)</name>
    <name type="common">Microsporum gypseum</name>
    <dbReference type="NCBI Taxonomy" id="535722"/>
    <lineage>
        <taxon>Eukaryota</taxon>
        <taxon>Fungi</taxon>
        <taxon>Dikarya</taxon>
        <taxon>Ascomycota</taxon>
        <taxon>Pezizomycotina</taxon>
        <taxon>Eurotiomycetes</taxon>
        <taxon>Eurotiomycetidae</taxon>
        <taxon>Onygenales</taxon>
        <taxon>Arthrodermataceae</taxon>
        <taxon>Nannizzia</taxon>
    </lineage>
</organism>
<keyword evidence="3" id="KW-1185">Reference proteome</keyword>
<dbReference type="eggNOG" id="ENOG502RQXS">
    <property type="taxonomic scope" value="Eukaryota"/>
</dbReference>